<dbReference type="PANTHER" id="PTHR43763">
    <property type="entry name" value="XAA-PRO AMINOPEPTIDASE 1"/>
    <property type="match status" value="1"/>
</dbReference>
<gene>
    <name evidence="7" type="ORF">ASIM_LOCUS16178</name>
</gene>
<evidence type="ECO:0000313" key="7">
    <source>
        <dbReference type="EMBL" id="VDK57051.1"/>
    </source>
</evidence>
<evidence type="ECO:0000256" key="1">
    <source>
        <dbReference type="ARBA" id="ARBA00008766"/>
    </source>
</evidence>
<dbReference type="InterPro" id="IPR036005">
    <property type="entry name" value="Creatinase/aminopeptidase-like"/>
</dbReference>
<dbReference type="OrthoDB" id="9995434at2759"/>
<dbReference type="SUPFAM" id="SSF53092">
    <property type="entry name" value="Creatinase/prolidase N-terminal domain"/>
    <property type="match status" value="1"/>
</dbReference>
<organism evidence="7 8">
    <name type="scientific">Anisakis simplex</name>
    <name type="common">Herring worm</name>
    <dbReference type="NCBI Taxonomy" id="6269"/>
    <lineage>
        <taxon>Eukaryota</taxon>
        <taxon>Metazoa</taxon>
        <taxon>Ecdysozoa</taxon>
        <taxon>Nematoda</taxon>
        <taxon>Chromadorea</taxon>
        <taxon>Rhabditida</taxon>
        <taxon>Spirurina</taxon>
        <taxon>Ascaridomorpha</taxon>
        <taxon>Ascaridoidea</taxon>
        <taxon>Anisakidae</taxon>
        <taxon>Anisakis</taxon>
        <taxon>Anisakis simplex complex</taxon>
    </lineage>
</organism>
<dbReference type="PANTHER" id="PTHR43763:SF6">
    <property type="entry name" value="XAA-PRO AMINOPEPTIDASE 1"/>
    <property type="match status" value="1"/>
</dbReference>
<reference evidence="7 8" key="1">
    <citation type="submission" date="2018-11" db="EMBL/GenBank/DDBJ databases">
        <authorList>
            <consortium name="Pathogen Informatics"/>
        </authorList>
    </citation>
    <scope>NUCLEOTIDE SEQUENCE [LARGE SCALE GENOMIC DNA]</scope>
</reference>
<dbReference type="InterPro" id="IPR032416">
    <property type="entry name" value="Peptidase_M24_C"/>
</dbReference>
<keyword evidence="2" id="KW-0479">Metal-binding</keyword>
<dbReference type="GO" id="GO:0005737">
    <property type="term" value="C:cytoplasm"/>
    <property type="evidence" value="ECO:0007669"/>
    <property type="project" value="UniProtKB-ARBA"/>
</dbReference>
<dbReference type="InterPro" id="IPR033740">
    <property type="entry name" value="Pept_M24B"/>
</dbReference>
<evidence type="ECO:0000259" key="5">
    <source>
        <dbReference type="Pfam" id="PF01321"/>
    </source>
</evidence>
<dbReference type="CDD" id="cd01085">
    <property type="entry name" value="APP"/>
    <property type="match status" value="1"/>
</dbReference>
<dbReference type="GO" id="GO:0046872">
    <property type="term" value="F:metal ion binding"/>
    <property type="evidence" value="ECO:0007669"/>
    <property type="project" value="UniProtKB-KW"/>
</dbReference>
<dbReference type="InterPro" id="IPR000994">
    <property type="entry name" value="Pept_M24"/>
</dbReference>
<dbReference type="InterPro" id="IPR000587">
    <property type="entry name" value="Creatinase_N"/>
</dbReference>
<dbReference type="InterPro" id="IPR029149">
    <property type="entry name" value="Creatin/AminoP/Spt16_N"/>
</dbReference>
<feature type="domain" description="Creatinase N-terminal" evidence="5">
    <location>
        <begin position="1"/>
        <end position="89"/>
    </location>
</feature>
<dbReference type="Gene3D" id="3.40.350.10">
    <property type="entry name" value="Creatinase/prolidase N-terminal domain"/>
    <property type="match status" value="2"/>
</dbReference>
<evidence type="ECO:0000259" key="6">
    <source>
        <dbReference type="Pfam" id="PF16188"/>
    </source>
</evidence>
<feature type="domain" description="Peptidase M24" evidence="4">
    <location>
        <begin position="271"/>
        <end position="486"/>
    </location>
</feature>
<dbReference type="EMBL" id="UYRR01032874">
    <property type="protein sequence ID" value="VDK57051.1"/>
    <property type="molecule type" value="Genomic_DNA"/>
</dbReference>
<dbReference type="Pfam" id="PF00557">
    <property type="entry name" value="Peptidase_M24"/>
    <property type="match status" value="1"/>
</dbReference>
<evidence type="ECO:0000256" key="3">
    <source>
        <dbReference type="ARBA" id="ARBA00022801"/>
    </source>
</evidence>
<dbReference type="SUPFAM" id="SSF55920">
    <property type="entry name" value="Creatinase/aminopeptidase"/>
    <property type="match status" value="1"/>
</dbReference>
<dbReference type="Proteomes" id="UP000267096">
    <property type="component" value="Unassembled WGS sequence"/>
</dbReference>
<dbReference type="AlphaFoldDB" id="A0A3P6SU26"/>
<dbReference type="Pfam" id="PF16188">
    <property type="entry name" value="Peptidase_M24_C"/>
    <property type="match status" value="1"/>
</dbReference>
<accession>A0A3P6SU26</accession>
<comment type="similarity">
    <text evidence="1">Belongs to the peptidase M24B family.</text>
</comment>
<evidence type="ECO:0000259" key="4">
    <source>
        <dbReference type="Pfam" id="PF00557"/>
    </source>
</evidence>
<dbReference type="Pfam" id="PF16189">
    <property type="entry name" value="Creatinase_N_2"/>
    <property type="match status" value="1"/>
</dbReference>
<feature type="domain" description="Peptidase M24 C-terminal" evidence="6">
    <location>
        <begin position="498"/>
        <end position="561"/>
    </location>
</feature>
<keyword evidence="3" id="KW-0378">Hydrolase</keyword>
<dbReference type="Pfam" id="PF01321">
    <property type="entry name" value="Creatinase_N"/>
    <property type="match status" value="1"/>
</dbReference>
<dbReference type="GO" id="GO:0070006">
    <property type="term" value="F:metalloaminopeptidase activity"/>
    <property type="evidence" value="ECO:0007669"/>
    <property type="project" value="InterPro"/>
</dbReference>
<sequence>MSGFTGSNAYVVVTNKEALLWTDGRYTIQAKKQLGDGWKIMEEATPKSITPLDWIVHNMPTNSVVAFDAQLHTYGDATRIIDVLKSANMKCSILNENLVDKLWVDRPRRSSNKVIALEKSEHGQESSDKIDEIRKKMMKKKCSSAIFTALDDIAWLLNIRGADIPYNPLVYSNVLITEKEAHLFIDENKLDDNIRKRLPVITHDYDHTVDWLKNWNEEQIRNNRETHKVLLADTVNYQIGSVFGKDFAVVGASLIQSMKARKNDIELERSRLAHMRDSVALVEFFCWLENELRSGNQVTELKACEKVKEFREKKPYYVDLSFETIAAVDEHAASPHYAPDQITGQRAITEHSVFLLDSGAHYRDGTTDVTRTVSYANELEDELKFLNTLVLKGHIDTAMMQFPDGINGIRIDVISRQHLWENGLDFGHGVGHGVGHFLNVHEGPIGIGYRRYSPEGAIHEGMIITIEPGYYSEGKWGIRIENCYEVVKAPKTRLGSDNFLTFEPLTYVPIQKSLIDKQLLSKNEVDWLNRYHEKCLEKVGEYLLKEKKKDVYDWLTKACSRL</sequence>
<proteinExistence type="inferred from homology"/>
<name>A0A3P6SU26_ANISI</name>
<keyword evidence="8" id="KW-1185">Reference proteome</keyword>
<protein>
    <submittedName>
        <fullName evidence="7">Uncharacterized protein</fullName>
    </submittedName>
</protein>
<dbReference type="InterPro" id="IPR050422">
    <property type="entry name" value="X-Pro_aminopeptidase_P"/>
</dbReference>
<evidence type="ECO:0000256" key="2">
    <source>
        <dbReference type="ARBA" id="ARBA00022723"/>
    </source>
</evidence>
<dbReference type="FunFam" id="3.90.230.10:FF:000009">
    <property type="entry name" value="xaa-Pro aminopeptidase 2"/>
    <property type="match status" value="1"/>
</dbReference>
<evidence type="ECO:0000313" key="8">
    <source>
        <dbReference type="Proteomes" id="UP000267096"/>
    </source>
</evidence>
<dbReference type="Gene3D" id="3.90.230.10">
    <property type="entry name" value="Creatinase/methionine aminopeptidase superfamily"/>
    <property type="match status" value="1"/>
</dbReference>